<dbReference type="AlphaFoldDB" id="A0A0N5A3S7"/>
<dbReference type="SUPFAM" id="SSF55804">
    <property type="entry name" value="Phoshotransferase/anion transport protein"/>
    <property type="match status" value="1"/>
</dbReference>
<keyword evidence="4" id="KW-1003">Cell membrane</keyword>
<dbReference type="FunFam" id="1.10.287.570:FF:000001">
    <property type="entry name" value="Anion exchange protein"/>
    <property type="match status" value="1"/>
</dbReference>
<evidence type="ECO:0000256" key="7">
    <source>
        <dbReference type="ARBA" id="ARBA00022989"/>
    </source>
</evidence>
<dbReference type="WBParaSite" id="PTRK_0001628100.1">
    <property type="protein sequence ID" value="PTRK_0001628100.1"/>
    <property type="gene ID" value="PTRK_0001628100"/>
</dbReference>
<keyword evidence="15" id="KW-1185">Reference proteome</keyword>
<keyword evidence="8 11" id="KW-0406">Ion transport</keyword>
<dbReference type="Proteomes" id="UP000038045">
    <property type="component" value="Unplaced"/>
</dbReference>
<evidence type="ECO:0000313" key="15">
    <source>
        <dbReference type="Proteomes" id="UP000038045"/>
    </source>
</evidence>
<dbReference type="InterPro" id="IPR001717">
    <property type="entry name" value="Anion_exchange"/>
</dbReference>
<feature type="transmembrane region" description="Helical" evidence="11">
    <location>
        <begin position="1043"/>
        <end position="1062"/>
    </location>
</feature>
<evidence type="ECO:0000256" key="12">
    <source>
        <dbReference type="SAM" id="MobiDB-lite"/>
    </source>
</evidence>
<keyword evidence="3 11" id="KW-0813">Transport</keyword>
<dbReference type="Pfam" id="PF07565">
    <property type="entry name" value="Band_3_cyto"/>
    <property type="match status" value="1"/>
</dbReference>
<feature type="compositionally biased region" description="Low complexity" evidence="12">
    <location>
        <begin position="1"/>
        <end position="10"/>
    </location>
</feature>
<evidence type="ECO:0000259" key="13">
    <source>
        <dbReference type="Pfam" id="PF00955"/>
    </source>
</evidence>
<comment type="similarity">
    <text evidence="2 11">Belongs to the anion exchanger (TC 2.A.31) family.</text>
</comment>
<feature type="compositionally biased region" description="Polar residues" evidence="12">
    <location>
        <begin position="11"/>
        <end position="22"/>
    </location>
</feature>
<dbReference type="GO" id="GO:0005452">
    <property type="term" value="F:solute:inorganic anion antiporter activity"/>
    <property type="evidence" value="ECO:0007669"/>
    <property type="project" value="InterPro"/>
</dbReference>
<dbReference type="InterPro" id="IPR013769">
    <property type="entry name" value="Band3_cytoplasmic_dom"/>
</dbReference>
<keyword evidence="7 11" id="KW-1133">Transmembrane helix</keyword>
<sequence>MDSSDSSDISPLQSTVSDNTLAPKSDLKIQKKESAIKGKSSTCHPVQHVKFKLGAGDIENHHISDNEGICSDIDNNKDNKEHDASEHDQLLRDNGNDAIEPLVNNEVLENENDNYDHNHYYHNINPEVEEKEVLVELFDLKDPISEKKARFWEETARWLKYEEDAEEINDRWGQPHVPFLNFNSLIRLRRVMLKGEFNFDSTVTNFNELCNLLTNSIFTEELFKCEKEEALDKITEILSLDQKFVGRKPSRSNTQASSILSVNFSNSFSRLRSTSQIHSSIQPKYSFPSLKYHHANESATLIRRASTQLNENRSYPNISRIEEGDDNNEHFENKQKRRQSVFQIFSDKTSSTQLEKKNSFFNKYDDIFKHLPIDCEKVDVLCGCIPTMEKARFVMVRMKKSIHLEDYSESIVPLRFIFVILGPELQEGSYHELGRALSTLMADPRFRRIAYATYNKLDLVEALDSFLDSAIVIPPIVIDNKRLLWSSEIKKFINNKRTEMTMAERKGTINYVLNNTDNQKVHPTGQRVLTLPDNSPTENDEKKMKLFSLQGVKDDICGRFKYYKEDFVDALNLQCLSSIIFMFFACFAPAITFGGLMGNYTNGQMGVMETLLAQCICGVIWGFVSSQPLIIVSATGPVLVFEAALYTYCESNSLDFLSIRVYAGVFMSIISTISVGLGGARLLKYVTRFTEEIFATLISIIFFIESSKFIKSTFAKHPVKSFSYYMDRHQICGNVSTIQNVLKVPDVNAFRNYTAKGEDIVEHIKKICVDHTELEPNTALLTLMVTVGVFTISYAFAKVRSSRLFSFHGRKALADFGVLFSIVIVSVFVFIFFKDPYLKTLEMKHEFGYTNSTARGHGIIVIPKTTVDDLPFSLIVGFLVAWLNYILIFVETEITELLLDKKERGLKRGGGRNWDLLLISYQCLLMSFLGLPWMCAAAVQSLAHCSSLTIMKKALPGAKQEVDYVIENRITTIGVSLLIGSITLIGKYLRLPLACLFGIFIYLGVMNLSGIQLVQRIKLMFILQKNHPATSFTEQVRLRRMHYYTLIQIACLIFIILIKIYLSLLFPFILIIFILIRVFILPRIYTNSELNALDSDDGHEDDEWMEKDFYEHAPIPV</sequence>
<feature type="transmembrane region" description="Helical" evidence="11">
    <location>
        <begin position="919"/>
        <end position="943"/>
    </location>
</feature>
<feature type="transmembrane region" description="Helical" evidence="11">
    <location>
        <begin position="1068"/>
        <end position="1085"/>
    </location>
</feature>
<evidence type="ECO:0000256" key="10">
    <source>
        <dbReference type="ARBA" id="ARBA00049347"/>
    </source>
</evidence>
<dbReference type="GO" id="GO:0008509">
    <property type="term" value="F:monoatomic anion transmembrane transporter activity"/>
    <property type="evidence" value="ECO:0007669"/>
    <property type="project" value="InterPro"/>
</dbReference>
<feature type="transmembrane region" description="Helical" evidence="11">
    <location>
        <begin position="779"/>
        <end position="796"/>
    </location>
</feature>
<dbReference type="GO" id="GO:0015701">
    <property type="term" value="P:bicarbonate transport"/>
    <property type="evidence" value="ECO:0007669"/>
    <property type="project" value="TreeGrafter"/>
</dbReference>
<feature type="transmembrane region" description="Helical" evidence="11">
    <location>
        <begin position="693"/>
        <end position="710"/>
    </location>
</feature>
<comment type="catalytic activity">
    <reaction evidence="10">
        <text>hydrogencarbonate(in) + chloride(out) = hydrogencarbonate(out) + chloride(in)</text>
        <dbReference type="Rhea" id="RHEA:72363"/>
        <dbReference type="ChEBI" id="CHEBI:17544"/>
        <dbReference type="ChEBI" id="CHEBI:17996"/>
    </reaction>
</comment>
<dbReference type="GO" id="GO:0005886">
    <property type="term" value="C:plasma membrane"/>
    <property type="evidence" value="ECO:0007669"/>
    <property type="project" value="UniProtKB-SubCell"/>
</dbReference>
<comment type="subcellular location">
    <subcellularLocation>
        <location evidence="1">Cell membrane</location>
        <topology evidence="1">Multi-pass membrane protein</topology>
    </subcellularLocation>
    <subcellularLocation>
        <location evidence="11">Membrane</location>
        <topology evidence="11">Multi-pass membrane protein</topology>
    </subcellularLocation>
</comment>
<evidence type="ECO:0000259" key="14">
    <source>
        <dbReference type="Pfam" id="PF07565"/>
    </source>
</evidence>
<feature type="transmembrane region" description="Helical" evidence="11">
    <location>
        <begin position="579"/>
        <end position="598"/>
    </location>
</feature>
<evidence type="ECO:0000313" key="16">
    <source>
        <dbReference type="WBParaSite" id="PTRK_0001628100.1"/>
    </source>
</evidence>
<dbReference type="Gene3D" id="1.10.287.570">
    <property type="entry name" value="Helical hairpin bin"/>
    <property type="match status" value="1"/>
</dbReference>
<dbReference type="Gene3D" id="3.40.930.10">
    <property type="entry name" value="Mannitol-specific EII, Chain A"/>
    <property type="match status" value="1"/>
</dbReference>
<evidence type="ECO:0000256" key="11">
    <source>
        <dbReference type="RuleBase" id="RU362035"/>
    </source>
</evidence>
<dbReference type="InterPro" id="IPR011531">
    <property type="entry name" value="HCO3_transpt-like_TM_dom"/>
</dbReference>
<feature type="transmembrane region" description="Helical" evidence="11">
    <location>
        <begin position="630"/>
        <end position="649"/>
    </location>
</feature>
<evidence type="ECO:0000256" key="2">
    <source>
        <dbReference type="ARBA" id="ARBA00010993"/>
    </source>
</evidence>
<keyword evidence="6 11" id="KW-0812">Transmembrane</keyword>
<evidence type="ECO:0000256" key="3">
    <source>
        <dbReference type="ARBA" id="ARBA00022448"/>
    </source>
</evidence>
<feature type="transmembrane region" description="Helical" evidence="11">
    <location>
        <begin position="661"/>
        <end position="681"/>
    </location>
</feature>
<dbReference type="PRINTS" id="PR01231">
    <property type="entry name" value="HCO3TRNSPORT"/>
</dbReference>
<dbReference type="InterPro" id="IPR003020">
    <property type="entry name" value="HCO3_transpt_euk"/>
</dbReference>
<evidence type="ECO:0000256" key="9">
    <source>
        <dbReference type="ARBA" id="ARBA00023136"/>
    </source>
</evidence>
<organism evidence="15 16">
    <name type="scientific">Parastrongyloides trichosuri</name>
    <name type="common">Possum-specific nematode worm</name>
    <dbReference type="NCBI Taxonomy" id="131310"/>
    <lineage>
        <taxon>Eukaryota</taxon>
        <taxon>Metazoa</taxon>
        <taxon>Ecdysozoa</taxon>
        <taxon>Nematoda</taxon>
        <taxon>Chromadorea</taxon>
        <taxon>Rhabditida</taxon>
        <taxon>Tylenchina</taxon>
        <taxon>Panagrolaimomorpha</taxon>
        <taxon>Strongyloidoidea</taxon>
        <taxon>Strongyloididae</taxon>
        <taxon>Parastrongyloides</taxon>
    </lineage>
</organism>
<dbReference type="InterPro" id="IPR016152">
    <property type="entry name" value="PTrfase/Anion_transptr"/>
</dbReference>
<feature type="transmembrane region" description="Helical" evidence="11">
    <location>
        <begin position="870"/>
        <end position="890"/>
    </location>
</feature>
<protein>
    <recommendedName>
        <fullName evidence="11">Anion exchange protein</fullName>
    </recommendedName>
</protein>
<accession>A0A0N5A3S7</accession>
<dbReference type="PANTHER" id="PTHR11453">
    <property type="entry name" value="ANION EXCHANGE PROTEIN"/>
    <property type="match status" value="1"/>
</dbReference>
<evidence type="ECO:0000256" key="6">
    <source>
        <dbReference type="ARBA" id="ARBA00022692"/>
    </source>
</evidence>
<dbReference type="GO" id="GO:0051453">
    <property type="term" value="P:regulation of intracellular pH"/>
    <property type="evidence" value="ECO:0007669"/>
    <property type="project" value="TreeGrafter"/>
</dbReference>
<dbReference type="Pfam" id="PF00955">
    <property type="entry name" value="HCO3_cotransp"/>
    <property type="match status" value="1"/>
</dbReference>
<feature type="transmembrane region" description="Helical" evidence="11">
    <location>
        <begin position="816"/>
        <end position="833"/>
    </location>
</feature>
<feature type="compositionally biased region" description="Basic and acidic residues" evidence="12">
    <location>
        <begin position="25"/>
        <end position="36"/>
    </location>
</feature>
<reference evidence="16" key="1">
    <citation type="submission" date="2017-02" db="UniProtKB">
        <authorList>
            <consortium name="WormBaseParasite"/>
        </authorList>
    </citation>
    <scope>IDENTIFICATION</scope>
</reference>
<evidence type="ECO:0000256" key="5">
    <source>
        <dbReference type="ARBA" id="ARBA00022681"/>
    </source>
</evidence>
<feature type="domain" description="Band 3 cytoplasmic" evidence="14">
    <location>
        <begin position="132"/>
        <end position="477"/>
    </location>
</feature>
<evidence type="ECO:0000256" key="4">
    <source>
        <dbReference type="ARBA" id="ARBA00022475"/>
    </source>
</evidence>
<keyword evidence="9 11" id="KW-0472">Membrane</keyword>
<evidence type="ECO:0000256" key="8">
    <source>
        <dbReference type="ARBA" id="ARBA00023065"/>
    </source>
</evidence>
<feature type="domain" description="Bicarbonate transporter-like transmembrane" evidence="13">
    <location>
        <begin position="550"/>
        <end position="1096"/>
    </location>
</feature>
<keyword evidence="5" id="KW-0039">Anion exchange</keyword>
<dbReference type="STRING" id="131310.A0A0N5A3S7"/>
<evidence type="ECO:0000256" key="1">
    <source>
        <dbReference type="ARBA" id="ARBA00004651"/>
    </source>
</evidence>
<dbReference type="PANTHER" id="PTHR11453:SF47">
    <property type="entry name" value="ANION EXCHANGE PROTEIN"/>
    <property type="match status" value="1"/>
</dbReference>
<proteinExistence type="inferred from homology"/>
<feature type="transmembrane region" description="Helical" evidence="11">
    <location>
        <begin position="991"/>
        <end position="1014"/>
    </location>
</feature>
<dbReference type="PRINTS" id="PR00165">
    <property type="entry name" value="ANIONEXCHNGR"/>
</dbReference>
<feature type="region of interest" description="Disordered" evidence="12">
    <location>
        <begin position="1"/>
        <end position="41"/>
    </location>
</feature>
<name>A0A0N5A3S7_PARTI</name>
<dbReference type="NCBIfam" id="TIGR00834">
    <property type="entry name" value="ae"/>
    <property type="match status" value="1"/>
</dbReference>